<evidence type="ECO:0000313" key="2">
    <source>
        <dbReference type="EMBL" id="MPC37836.1"/>
    </source>
</evidence>
<gene>
    <name evidence="2" type="ORF">E2C01_031330</name>
</gene>
<protein>
    <submittedName>
        <fullName evidence="2">Uncharacterized protein</fullName>
    </submittedName>
</protein>
<accession>A0A5B7EXB6</accession>
<dbReference type="EMBL" id="VSRR010003901">
    <property type="protein sequence ID" value="MPC37836.1"/>
    <property type="molecule type" value="Genomic_DNA"/>
</dbReference>
<sequence>MDARHHAVFKETVDPTVDHCHLRRMSKEIVIQNRAEIDQMKMHRHLSYRDDEMESHHAHVFPFRSVQPLKSRRAARGRPKGGIAKCSSP</sequence>
<feature type="compositionally biased region" description="Basic residues" evidence="1">
    <location>
        <begin position="70"/>
        <end position="79"/>
    </location>
</feature>
<name>A0A5B7EXB6_PORTR</name>
<dbReference type="Proteomes" id="UP000324222">
    <property type="component" value="Unassembled WGS sequence"/>
</dbReference>
<dbReference type="AlphaFoldDB" id="A0A5B7EXB6"/>
<organism evidence="2 3">
    <name type="scientific">Portunus trituberculatus</name>
    <name type="common">Swimming crab</name>
    <name type="synonym">Neptunus trituberculatus</name>
    <dbReference type="NCBI Taxonomy" id="210409"/>
    <lineage>
        <taxon>Eukaryota</taxon>
        <taxon>Metazoa</taxon>
        <taxon>Ecdysozoa</taxon>
        <taxon>Arthropoda</taxon>
        <taxon>Crustacea</taxon>
        <taxon>Multicrustacea</taxon>
        <taxon>Malacostraca</taxon>
        <taxon>Eumalacostraca</taxon>
        <taxon>Eucarida</taxon>
        <taxon>Decapoda</taxon>
        <taxon>Pleocyemata</taxon>
        <taxon>Brachyura</taxon>
        <taxon>Eubrachyura</taxon>
        <taxon>Portunoidea</taxon>
        <taxon>Portunidae</taxon>
        <taxon>Portuninae</taxon>
        <taxon>Portunus</taxon>
    </lineage>
</organism>
<evidence type="ECO:0000313" key="3">
    <source>
        <dbReference type="Proteomes" id="UP000324222"/>
    </source>
</evidence>
<keyword evidence="3" id="KW-1185">Reference proteome</keyword>
<proteinExistence type="predicted"/>
<comment type="caution">
    <text evidence="2">The sequence shown here is derived from an EMBL/GenBank/DDBJ whole genome shotgun (WGS) entry which is preliminary data.</text>
</comment>
<feature type="region of interest" description="Disordered" evidence="1">
    <location>
        <begin position="69"/>
        <end position="89"/>
    </location>
</feature>
<reference evidence="2 3" key="1">
    <citation type="submission" date="2019-05" db="EMBL/GenBank/DDBJ databases">
        <title>Another draft genome of Portunus trituberculatus and its Hox gene families provides insights of decapod evolution.</title>
        <authorList>
            <person name="Jeong J.-H."/>
            <person name="Song I."/>
            <person name="Kim S."/>
            <person name="Choi T."/>
            <person name="Kim D."/>
            <person name="Ryu S."/>
            <person name="Kim W."/>
        </authorList>
    </citation>
    <scope>NUCLEOTIDE SEQUENCE [LARGE SCALE GENOMIC DNA]</scope>
    <source>
        <tissue evidence="2">Muscle</tissue>
    </source>
</reference>
<evidence type="ECO:0000256" key="1">
    <source>
        <dbReference type="SAM" id="MobiDB-lite"/>
    </source>
</evidence>